<feature type="region of interest" description="Disordered" evidence="4">
    <location>
        <begin position="507"/>
        <end position="626"/>
    </location>
</feature>
<sequence>MRTLSKGTAARAVLLTAGFVALGAGPVLPGAALADTTSGASSVLGGNQVNAPISAPIDVSGNAVAVAGNSAASSNGGARTGGGTGGTGSGQATSGKSSVGGGNQVNAPISAPVNVCGNAVAIVGTAQASCAGGATAAGGTSGSRQKTSGKSSVLGGNQVNAPVSAPISACGNSVAVLGAAQGSCEGGATTANGSGGTGQSTSGAGGVGAGNQVNAPISVPVNACGNAVGNALASCKGGASVRDGGSGYGGQATSGAVAVLSGNQANAPVAAPVSICGDAVALVGHTGAFCNGGAHARNGGGTGQNTSGAGGVGTGNQANAPVSVPANACGNAAALVGVAAAACDGTAAVTSPHGAGGNTSGNGSAGGGNQVNTPAKVPAEVCGNAAAVLGHSEPVCQDDPYGYGPRGGDRLPVQVPGNLLDISPVAAGKKALTTAPVRTLPAPVGTGLHTDSGSTVPVTPSTLPPLSLLTPGYGTAGYGPTAVLPVDVPKLSAVKLPAGKLPAVQRPDARVAPGGGVPAPVSLGPDTLPVISKGTGKPPVDPKRVPLIHRHGPSDTKKPSKAARQSYQPELPLTGSPVPGLKLSQAAPVSLPTTSVTPAQSRLQSHADKHTGPQVPGAGAVKLPKPSATGVIGAPKVTDVAGKVGRDAAGAGDAVLKTAAIKPVSAETALSDGSAKGWWTVGAVAVLAAMSGVLSLTRRFRTHRG</sequence>
<feature type="region of interest" description="Disordered" evidence="4">
    <location>
        <begin position="134"/>
        <end position="154"/>
    </location>
</feature>
<dbReference type="InterPro" id="IPR005528">
    <property type="entry name" value="ChpA-H"/>
</dbReference>
<dbReference type="RefSeq" id="WP_345018132.1">
    <property type="nucleotide sequence ID" value="NZ_BAABDO010000010.1"/>
</dbReference>
<proteinExistence type="predicted"/>
<evidence type="ECO:0000256" key="3">
    <source>
        <dbReference type="ARBA" id="ARBA00023087"/>
    </source>
</evidence>
<keyword evidence="5" id="KW-0472">Membrane</keyword>
<evidence type="ECO:0000256" key="1">
    <source>
        <dbReference type="ARBA" id="ARBA00022512"/>
    </source>
</evidence>
<feature type="compositionally biased region" description="Polar residues" evidence="4">
    <location>
        <begin position="591"/>
        <end position="604"/>
    </location>
</feature>
<feature type="compositionally biased region" description="Gly residues" evidence="4">
    <location>
        <begin position="78"/>
        <end position="89"/>
    </location>
</feature>
<evidence type="ECO:0000256" key="2">
    <source>
        <dbReference type="ARBA" id="ARBA00022889"/>
    </source>
</evidence>
<keyword evidence="1" id="KW-0134">Cell wall</keyword>
<evidence type="ECO:0000256" key="4">
    <source>
        <dbReference type="SAM" id="MobiDB-lite"/>
    </source>
</evidence>
<feature type="chain" id="PRO_5046810733" description="Chaplin domain-containing protein" evidence="6">
    <location>
        <begin position="24"/>
        <end position="705"/>
    </location>
</feature>
<feature type="signal peptide" evidence="6">
    <location>
        <begin position="1"/>
        <end position="23"/>
    </location>
</feature>
<name>A0ABP7Y8K1_9ACTN</name>
<evidence type="ECO:0000313" key="9">
    <source>
        <dbReference type="Proteomes" id="UP001500266"/>
    </source>
</evidence>
<dbReference type="EMBL" id="BAABDO010000010">
    <property type="protein sequence ID" value="GAA4132234.1"/>
    <property type="molecule type" value="Genomic_DNA"/>
</dbReference>
<keyword evidence="9" id="KW-1185">Reference proteome</keyword>
<keyword evidence="5" id="KW-0812">Transmembrane</keyword>
<keyword evidence="3" id="KW-0034">Amyloid</keyword>
<feature type="domain" description="Chaplin" evidence="7">
    <location>
        <begin position="309"/>
        <end position="349"/>
    </location>
</feature>
<feature type="domain" description="Chaplin" evidence="7">
    <location>
        <begin position="204"/>
        <end position="244"/>
    </location>
</feature>
<protein>
    <recommendedName>
        <fullName evidence="7">Chaplin domain-containing protein</fullName>
    </recommendedName>
</protein>
<evidence type="ECO:0000259" key="7">
    <source>
        <dbReference type="PROSITE" id="PS51884"/>
    </source>
</evidence>
<evidence type="ECO:0000313" key="8">
    <source>
        <dbReference type="EMBL" id="GAA4132234.1"/>
    </source>
</evidence>
<feature type="domain" description="Chaplin" evidence="7">
    <location>
        <begin position="96"/>
        <end position="136"/>
    </location>
</feature>
<dbReference type="Proteomes" id="UP001500266">
    <property type="component" value="Unassembled WGS sequence"/>
</dbReference>
<dbReference type="PROSITE" id="PS51884">
    <property type="entry name" value="CHAPLIN"/>
    <property type="match status" value="7"/>
</dbReference>
<keyword evidence="2" id="KW-0130">Cell adhesion</keyword>
<organism evidence="8 9">
    <name type="scientific">Actinomadura keratinilytica</name>
    <dbReference type="NCBI Taxonomy" id="547461"/>
    <lineage>
        <taxon>Bacteria</taxon>
        <taxon>Bacillati</taxon>
        <taxon>Actinomycetota</taxon>
        <taxon>Actinomycetes</taxon>
        <taxon>Streptosporangiales</taxon>
        <taxon>Thermomonosporaceae</taxon>
        <taxon>Actinomadura</taxon>
    </lineage>
</organism>
<evidence type="ECO:0000256" key="6">
    <source>
        <dbReference type="SAM" id="SignalP"/>
    </source>
</evidence>
<keyword evidence="6" id="KW-0732">Signal</keyword>
<feature type="domain" description="Chaplin" evidence="7">
    <location>
        <begin position="150"/>
        <end position="190"/>
    </location>
</feature>
<comment type="caution">
    <text evidence="8">The sequence shown here is derived from an EMBL/GenBank/DDBJ whole genome shotgun (WGS) entry which is preliminary data.</text>
</comment>
<reference evidence="9" key="1">
    <citation type="journal article" date="2019" name="Int. J. Syst. Evol. Microbiol.">
        <title>The Global Catalogue of Microorganisms (GCM) 10K type strain sequencing project: providing services to taxonomists for standard genome sequencing and annotation.</title>
        <authorList>
            <consortium name="The Broad Institute Genomics Platform"/>
            <consortium name="The Broad Institute Genome Sequencing Center for Infectious Disease"/>
            <person name="Wu L."/>
            <person name="Ma J."/>
        </authorList>
    </citation>
    <scope>NUCLEOTIDE SEQUENCE [LARGE SCALE GENOMIC DNA]</scope>
    <source>
        <strain evidence="9">JCM 17316</strain>
    </source>
</reference>
<feature type="compositionally biased region" description="Polar residues" evidence="4">
    <location>
        <begin position="144"/>
        <end position="154"/>
    </location>
</feature>
<evidence type="ECO:0000256" key="5">
    <source>
        <dbReference type="SAM" id="Phobius"/>
    </source>
</evidence>
<feature type="compositionally biased region" description="Gly residues" evidence="4">
    <location>
        <begin position="354"/>
        <end position="369"/>
    </location>
</feature>
<feature type="region of interest" description="Disordered" evidence="4">
    <location>
        <begin position="350"/>
        <end position="372"/>
    </location>
</feature>
<accession>A0ABP7Y8K1</accession>
<feature type="domain" description="Chaplin" evidence="7">
    <location>
        <begin position="40"/>
        <end position="80"/>
    </location>
</feature>
<feature type="domain" description="Chaplin" evidence="7">
    <location>
        <begin position="256"/>
        <end position="296"/>
    </location>
</feature>
<feature type="transmembrane region" description="Helical" evidence="5">
    <location>
        <begin position="677"/>
        <end position="696"/>
    </location>
</feature>
<feature type="region of interest" description="Disordered" evidence="4">
    <location>
        <begin position="70"/>
        <end position="103"/>
    </location>
</feature>
<feature type="domain" description="Chaplin" evidence="7">
    <location>
        <begin position="362"/>
        <end position="402"/>
    </location>
</feature>
<keyword evidence="1" id="KW-0964">Secreted</keyword>
<keyword evidence="5" id="KW-1133">Transmembrane helix</keyword>
<gene>
    <name evidence="8" type="ORF">GCM10022416_11800</name>
</gene>
<dbReference type="Pfam" id="PF03777">
    <property type="entry name" value="ChpA-C"/>
    <property type="match status" value="6"/>
</dbReference>